<reference evidence="2 3" key="1">
    <citation type="submission" date="2018-12" db="EMBL/GenBank/DDBJ databases">
        <title>Flammeovirga pectinis sp. nov., isolated from the gut of the Korean scallop, Patinopecten yessoensis.</title>
        <authorList>
            <person name="Bae J.-W."/>
            <person name="Jeong Y.-S."/>
            <person name="Kang W."/>
        </authorList>
    </citation>
    <scope>NUCLEOTIDE SEQUENCE [LARGE SCALE GENOMIC DNA]</scope>
    <source>
        <strain evidence="2 3">L12M1</strain>
    </source>
</reference>
<evidence type="ECO:0000313" key="3">
    <source>
        <dbReference type="Proteomes" id="UP000267268"/>
    </source>
</evidence>
<keyword evidence="1" id="KW-0732">Signal</keyword>
<dbReference type="KEGG" id="fll:EI427_11680"/>
<evidence type="ECO:0000313" key="2">
    <source>
        <dbReference type="EMBL" id="AZQ62871.1"/>
    </source>
</evidence>
<sequence length="148" mass="17285">MKKLTIIALLIHLFSMSIFASNKVDDDKKKKKKAFNHMMTAPKIKTAPFIRGLAANGSIELFKEGVNHVMLVDKKNDNILLDHVKESKDFIRIYTDPSDHQECLIIWRMKKKNKKTGKITWRKFTYKYLPSLGWWPVDNSTTKVKSFE</sequence>
<keyword evidence="3" id="KW-1185">Reference proteome</keyword>
<evidence type="ECO:0000256" key="1">
    <source>
        <dbReference type="SAM" id="SignalP"/>
    </source>
</evidence>
<gene>
    <name evidence="2" type="ORF">EI427_11680</name>
</gene>
<dbReference type="EMBL" id="CP034562">
    <property type="protein sequence ID" value="AZQ62871.1"/>
    <property type="molecule type" value="Genomic_DNA"/>
</dbReference>
<dbReference type="Proteomes" id="UP000267268">
    <property type="component" value="Chromosome 1"/>
</dbReference>
<dbReference type="AlphaFoldDB" id="A0A3S9P3U2"/>
<dbReference type="OrthoDB" id="980267at2"/>
<proteinExistence type="predicted"/>
<dbReference type="RefSeq" id="WP_126614806.1">
    <property type="nucleotide sequence ID" value="NZ_CP034562.1"/>
</dbReference>
<protein>
    <submittedName>
        <fullName evidence="2">Uncharacterized protein</fullName>
    </submittedName>
</protein>
<accession>A0A3S9P3U2</accession>
<feature type="chain" id="PRO_5019239677" evidence="1">
    <location>
        <begin position="21"/>
        <end position="148"/>
    </location>
</feature>
<name>A0A3S9P3U2_9BACT</name>
<organism evidence="2 3">
    <name type="scientific">Flammeovirga pectinis</name>
    <dbReference type="NCBI Taxonomy" id="2494373"/>
    <lineage>
        <taxon>Bacteria</taxon>
        <taxon>Pseudomonadati</taxon>
        <taxon>Bacteroidota</taxon>
        <taxon>Cytophagia</taxon>
        <taxon>Cytophagales</taxon>
        <taxon>Flammeovirgaceae</taxon>
        <taxon>Flammeovirga</taxon>
    </lineage>
</organism>
<feature type="signal peptide" evidence="1">
    <location>
        <begin position="1"/>
        <end position="20"/>
    </location>
</feature>